<proteinExistence type="predicted"/>
<dbReference type="Pfam" id="PF20569">
    <property type="entry name" value="DUF6778"/>
    <property type="match status" value="1"/>
</dbReference>
<evidence type="ECO:0000313" key="1">
    <source>
        <dbReference type="EMBL" id="WZU64881.1"/>
    </source>
</evidence>
<accession>A0AAN0M4B8</accession>
<keyword evidence="2" id="KW-1185">Reference proteome</keyword>
<dbReference type="AlphaFoldDB" id="A0AAN0M4B8"/>
<reference evidence="1 2" key="1">
    <citation type="submission" date="2024-04" db="EMBL/GenBank/DDBJ databases">
        <title>Phylogenomic analyses of a clade within the roseobacter group suggest taxonomic reassignments of species of the genera Aestuariivita, Citreicella, Loktanella, Nautella, Pelagibaca, Ruegeria, Thalassobius, Thiobacimonas and Tropicibacter, and the proposal o.</title>
        <authorList>
            <person name="Jeon C.O."/>
        </authorList>
    </citation>
    <scope>NUCLEOTIDE SEQUENCE [LARGE SCALE GENOMIC DNA]</scope>
    <source>
        <strain evidence="1 2">G8-12</strain>
    </source>
</reference>
<gene>
    <name evidence="1" type="ORF">AABB28_06295</name>
</gene>
<organism evidence="1 2">
    <name type="scientific">Yoonia algicola</name>
    <dbReference type="NCBI Taxonomy" id="3137368"/>
    <lineage>
        <taxon>Bacteria</taxon>
        <taxon>Pseudomonadati</taxon>
        <taxon>Pseudomonadota</taxon>
        <taxon>Alphaproteobacteria</taxon>
        <taxon>Rhodobacterales</taxon>
        <taxon>Paracoccaceae</taxon>
        <taxon>Yoonia</taxon>
    </lineage>
</organism>
<evidence type="ECO:0000313" key="2">
    <source>
        <dbReference type="Proteomes" id="UP001451782"/>
    </source>
</evidence>
<dbReference type="EMBL" id="CP151762">
    <property type="protein sequence ID" value="WZU64881.1"/>
    <property type="molecule type" value="Genomic_DNA"/>
</dbReference>
<dbReference type="RefSeq" id="WP_342071236.1">
    <property type="nucleotide sequence ID" value="NZ_CP151762.1"/>
</dbReference>
<dbReference type="InterPro" id="IPR046705">
    <property type="entry name" value="DUF6778"/>
</dbReference>
<dbReference type="KEGG" id="yag:AABB28_06295"/>
<sequence length="153" mass="16658">MDRSYALRRFNFNALSGLTVSEEESFYPTADIVWRGDPLGPRIPQIAAMFEEAAARNRGVLNGAVPVVVDVTLVRFHGVTNRTRYTVGGVYNVVFDMTVRNADTGMVIEAPRRVAGNLDAPGGASATELDNAGQTQKVRVTDFLTSLLRAQLV</sequence>
<protein>
    <submittedName>
        <fullName evidence="1">DUF6778 family protein</fullName>
    </submittedName>
</protein>
<name>A0AAN0M4B8_9RHOB</name>
<dbReference type="Proteomes" id="UP001451782">
    <property type="component" value="Chromosome"/>
</dbReference>